<reference evidence="1" key="1">
    <citation type="submission" date="2020-05" db="EMBL/GenBank/DDBJ databases">
        <title>Large-scale comparative analyses of tick genomes elucidate their genetic diversity and vector capacities.</title>
        <authorList>
            <person name="Jia N."/>
            <person name="Wang J."/>
            <person name="Shi W."/>
            <person name="Du L."/>
            <person name="Sun Y."/>
            <person name="Zhan W."/>
            <person name="Jiang J."/>
            <person name="Wang Q."/>
            <person name="Zhang B."/>
            <person name="Ji P."/>
            <person name="Sakyi L.B."/>
            <person name="Cui X."/>
            <person name="Yuan T."/>
            <person name="Jiang B."/>
            <person name="Yang W."/>
            <person name="Lam T.T.-Y."/>
            <person name="Chang Q."/>
            <person name="Ding S."/>
            <person name="Wang X."/>
            <person name="Zhu J."/>
            <person name="Ruan X."/>
            <person name="Zhao L."/>
            <person name="Wei J."/>
            <person name="Que T."/>
            <person name="Du C."/>
            <person name="Cheng J."/>
            <person name="Dai P."/>
            <person name="Han X."/>
            <person name="Huang E."/>
            <person name="Gao Y."/>
            <person name="Liu J."/>
            <person name="Shao H."/>
            <person name="Ye R."/>
            <person name="Li L."/>
            <person name="Wei W."/>
            <person name="Wang X."/>
            <person name="Wang C."/>
            <person name="Yang T."/>
            <person name="Huo Q."/>
            <person name="Li W."/>
            <person name="Guo W."/>
            <person name="Chen H."/>
            <person name="Zhou L."/>
            <person name="Ni X."/>
            <person name="Tian J."/>
            <person name="Zhou Y."/>
            <person name="Sheng Y."/>
            <person name="Liu T."/>
            <person name="Pan Y."/>
            <person name="Xia L."/>
            <person name="Li J."/>
            <person name="Zhao F."/>
            <person name="Cao W."/>
        </authorList>
    </citation>
    <scope>NUCLEOTIDE SEQUENCE</scope>
    <source>
        <strain evidence="1">Dsil-2018</strain>
    </source>
</reference>
<gene>
    <name evidence="1" type="ORF">HPB49_012010</name>
</gene>
<protein>
    <submittedName>
        <fullName evidence="1">Uncharacterized protein</fullName>
    </submittedName>
</protein>
<comment type="caution">
    <text evidence="1">The sequence shown here is derived from an EMBL/GenBank/DDBJ whole genome shotgun (WGS) entry which is preliminary data.</text>
</comment>
<dbReference type="EMBL" id="CM023479">
    <property type="protein sequence ID" value="KAH7974199.1"/>
    <property type="molecule type" value="Genomic_DNA"/>
</dbReference>
<evidence type="ECO:0000313" key="2">
    <source>
        <dbReference type="Proteomes" id="UP000821865"/>
    </source>
</evidence>
<name>A0ACB8DPS1_DERSI</name>
<dbReference type="Proteomes" id="UP000821865">
    <property type="component" value="Chromosome 10"/>
</dbReference>
<proteinExistence type="predicted"/>
<evidence type="ECO:0000313" key="1">
    <source>
        <dbReference type="EMBL" id="KAH7974199.1"/>
    </source>
</evidence>
<accession>A0ACB8DPS1</accession>
<keyword evidence="2" id="KW-1185">Reference proteome</keyword>
<sequence length="1028" mass="116010">MPSILSQRGATFRGSPRFDPYVNAPEDQRSWRQHAVLHGKKRRSSPVVWILVGSLSAASGQDTHQCEPSFVKECYLGYNSVLLWNEFRLNQEGDFDEEELKRDCSRITGKLACHAELAECPEAIKGDYRIQERGYEAMRNIVCDNTLREFHKAFQCRDQEKLEACARTMLPASDPQDAGTPSPVEEHCRLHPIEVACFDQAFNSTCPMPMKTAKAAFMRVVDALALLGPNNDFWFPKDRSKVCSLHFTADDFRPGLRIKKLKSDAVPSVFPLYPSYMVSPVPKARRTLKRTNAQEHAESQKKKRKKVPSAVVPLEQSLSPSDGPSAENTIPAQSPEALPLPSQSECSELSATLPDDTQRNVRRSLTAQTNITIRKLRLMVTSTKTLRRKCVRLTKKNAALRAQVAQLKHEVAEVKLLSEMANAAVLQDKLKENDTKALFLSEQLSCLNTKHHKWSEATIRQAVLWHAKSPCGYEILRESGCLTLPSRSTLKRYIGACRGEVVSSLIKQRLHQESTFLTDREKKGSLVVDEMSIKQVATYEKKADRVHGLVEMGGLEKALGMENELATHLLAFVFVGLSTHYTIPVGYYFTRSTTGEQLHHLTMRVIRSVEDAGFEVVRLVADNHSSNCRMFSILSNGAIQPVVPHPMNDNRRLFLAFDHCHILKNVRNQLLAPNRFLCNGGEYYSPKYLRMLVDIIERQNAFKLVRRLTRKHVFPTNFEKMNVRRALDVFSPEVCINMHHRTRRMIELARYHKVSIFLPTIRFMEMIHKWFTIHNIRSTTFYVITRDPDRMPFSSCDDDRLSWLENEFLPFFAAWKETAPDKRAFISLETYEALQITTRSTVESTKFLLRSGFVYVLTAKFSSDPVEALFSTVRQLNGSNDQTDARAALSSLQKVLAMGIIHSSASGSTERTVGLLGSCHLPLSLQTAQTQGTTPPSLPSPNSLEMQPQQQIRQLGTLPQREENMPIAHYQVEEETSATVATTGPSTSYNSLQLEVATPSREHVKASVEDIQIAMRPHLAALQSSAGA</sequence>
<organism evidence="1 2">
    <name type="scientific">Dermacentor silvarum</name>
    <name type="common">Tick</name>
    <dbReference type="NCBI Taxonomy" id="543639"/>
    <lineage>
        <taxon>Eukaryota</taxon>
        <taxon>Metazoa</taxon>
        <taxon>Ecdysozoa</taxon>
        <taxon>Arthropoda</taxon>
        <taxon>Chelicerata</taxon>
        <taxon>Arachnida</taxon>
        <taxon>Acari</taxon>
        <taxon>Parasitiformes</taxon>
        <taxon>Ixodida</taxon>
        <taxon>Ixodoidea</taxon>
        <taxon>Ixodidae</taxon>
        <taxon>Rhipicephalinae</taxon>
        <taxon>Dermacentor</taxon>
    </lineage>
</organism>